<proteinExistence type="predicted"/>
<evidence type="ECO:0000313" key="1">
    <source>
        <dbReference type="EMBL" id="VDO99184.1"/>
    </source>
</evidence>
<organism evidence="1 2">
    <name type="scientific">Schistosoma margrebowiei</name>
    <dbReference type="NCBI Taxonomy" id="48269"/>
    <lineage>
        <taxon>Eukaryota</taxon>
        <taxon>Metazoa</taxon>
        <taxon>Spiralia</taxon>
        <taxon>Lophotrochozoa</taxon>
        <taxon>Platyhelminthes</taxon>
        <taxon>Trematoda</taxon>
        <taxon>Digenea</taxon>
        <taxon>Strigeidida</taxon>
        <taxon>Schistosomatoidea</taxon>
        <taxon>Schistosomatidae</taxon>
        <taxon>Schistosoma</taxon>
    </lineage>
</organism>
<dbReference type="EMBL" id="UZAI01007470">
    <property type="protein sequence ID" value="VDO99184.1"/>
    <property type="molecule type" value="Genomic_DNA"/>
</dbReference>
<dbReference type="Proteomes" id="UP000277204">
    <property type="component" value="Unassembled WGS sequence"/>
</dbReference>
<dbReference type="AlphaFoldDB" id="A0A183M828"/>
<evidence type="ECO:0000313" key="2">
    <source>
        <dbReference type="Proteomes" id="UP000277204"/>
    </source>
</evidence>
<reference evidence="1 2" key="1">
    <citation type="submission" date="2018-11" db="EMBL/GenBank/DDBJ databases">
        <authorList>
            <consortium name="Pathogen Informatics"/>
        </authorList>
    </citation>
    <scope>NUCLEOTIDE SEQUENCE [LARGE SCALE GENOMIC DNA]</scope>
    <source>
        <strain evidence="1 2">Zambia</strain>
    </source>
</reference>
<protein>
    <submittedName>
        <fullName evidence="1">Uncharacterized protein</fullName>
    </submittedName>
</protein>
<sequence>MVVIRIIQQLMKIQTNKWKILVLSIKNLITLIVALFVLGYK</sequence>
<gene>
    <name evidence="1" type="ORF">SMRZ_LOCUS12203</name>
</gene>
<accession>A0A183M828</accession>
<keyword evidence="2" id="KW-1185">Reference proteome</keyword>
<name>A0A183M828_9TREM</name>